<dbReference type="InterPro" id="IPR058240">
    <property type="entry name" value="rSAM_sf"/>
</dbReference>
<name>A0A2R7Y4E1_9CREN</name>
<dbReference type="AlphaFoldDB" id="A0A2R7Y4E1"/>
<accession>A0A2R7Y4E1</accession>
<evidence type="ECO:0000313" key="2">
    <source>
        <dbReference type="Proteomes" id="UP000244093"/>
    </source>
</evidence>
<protein>
    <recommendedName>
        <fullName evidence="3">Amidohydrolase-related domain-containing protein</fullName>
    </recommendedName>
</protein>
<dbReference type="PANTHER" id="PTHR43288:SF2">
    <property type="entry name" value="RADICAL SAM CORE DOMAIN-CONTAINING PROTEIN"/>
    <property type="match status" value="1"/>
</dbReference>
<dbReference type="SUPFAM" id="SSF102114">
    <property type="entry name" value="Radical SAM enzymes"/>
    <property type="match status" value="1"/>
</dbReference>
<organism evidence="1 2">
    <name type="scientific">Zestosphaera tikiterensis</name>
    <dbReference type="NCBI Taxonomy" id="1973259"/>
    <lineage>
        <taxon>Archaea</taxon>
        <taxon>Thermoproteota</taxon>
        <taxon>Thermoprotei</taxon>
        <taxon>Desulfurococcales</taxon>
        <taxon>Desulfurococcaceae</taxon>
        <taxon>Zestosphaera</taxon>
    </lineage>
</organism>
<dbReference type="Proteomes" id="UP000244093">
    <property type="component" value="Unassembled WGS sequence"/>
</dbReference>
<dbReference type="PANTHER" id="PTHR43288">
    <property type="entry name" value="BIOTIN SYNTHASE-RELATED PROTEIN, RADICAL SAM SUPERFAMILY"/>
    <property type="match status" value="1"/>
</dbReference>
<comment type="caution">
    <text evidence="1">The sequence shown here is derived from an EMBL/GenBank/DDBJ whole genome shotgun (WGS) entry which is preliminary data.</text>
</comment>
<reference evidence="1 2" key="1">
    <citation type="journal article" date="2018" name="Syst. Appl. Microbiol.">
        <title>A new symbiotic nanoarchaeote (Candidatus Nanoclepta minutus) and its host (Zestosphaera tikiterensis gen. nov., sp. nov.) from a New Zealand hot spring.</title>
        <authorList>
            <person name="St John E."/>
            <person name="Liu Y."/>
            <person name="Podar M."/>
            <person name="Stott M.B."/>
            <person name="Meneghin J."/>
            <person name="Chen Z."/>
            <person name="Lagutin K."/>
            <person name="Mitchell K."/>
            <person name="Reysenbach A.L."/>
        </authorList>
    </citation>
    <scope>NUCLEOTIDE SEQUENCE [LARGE SCALE GENOMIC DNA]</scope>
    <source>
        <strain evidence="1">NZ3</strain>
    </source>
</reference>
<gene>
    <name evidence="1" type="ORF">B7O98_06705</name>
</gene>
<evidence type="ECO:0000313" key="1">
    <source>
        <dbReference type="EMBL" id="PUA32343.1"/>
    </source>
</evidence>
<dbReference type="EMBL" id="NBVN01000004">
    <property type="protein sequence ID" value="PUA32343.1"/>
    <property type="molecule type" value="Genomic_DNA"/>
</dbReference>
<proteinExistence type="predicted"/>
<sequence>MQVRTSEEFENLLNHLYVKGVKGFLISGGFTRDGYLKISDEMLSVIKKFKGNHESVFSIHLGMVPDTLVEKVWNAGFDFIDFEVPPSDDYIKSYRNLRFKVDDYLRTLEKLLTLDKGFAVPHLILDSRTSTLEDELNVLGKIAMLKPRLFVALVEMKVPDLNDFSRVKEVLTTARRLFNEVALGCMRSPKFKVYDSFWVSNGLVDRIVMPQREVIDSFKLKVVNACCSIPKDKFHLFT</sequence>
<evidence type="ECO:0008006" key="3">
    <source>
        <dbReference type="Google" id="ProtNLM"/>
    </source>
</evidence>